<dbReference type="InterPro" id="IPR043502">
    <property type="entry name" value="DNA/RNA_pol_sf"/>
</dbReference>
<proteinExistence type="predicted"/>
<dbReference type="SUPFAM" id="SSF56672">
    <property type="entry name" value="DNA/RNA polymerases"/>
    <property type="match status" value="1"/>
</dbReference>
<name>A0A812DG15_ACAPH</name>
<evidence type="ECO:0000313" key="1">
    <source>
        <dbReference type="EMBL" id="CAE1296734.1"/>
    </source>
</evidence>
<dbReference type="Gene3D" id="3.10.10.10">
    <property type="entry name" value="HIV Type 1 Reverse Transcriptase, subunit A, domain 1"/>
    <property type="match status" value="1"/>
</dbReference>
<keyword evidence="2" id="KW-1185">Reference proteome</keyword>
<dbReference type="AlphaFoldDB" id="A0A812DG15"/>
<accession>A0A812DG15</accession>
<gene>
    <name evidence="1" type="ORF">SPHA_51605</name>
</gene>
<protein>
    <submittedName>
        <fullName evidence="1">Uncharacterized protein</fullName>
    </submittedName>
</protein>
<sequence>MVLFPPSLVESYLVAVPADNPLQDILDQFPSLIRPFTYTETVKYHTVHKIHTSGPPVFSKPRRLAPDQYKLAREEFQQMLDLGIIRPSSSPFASPLHMVPKAQEGAWRPCGDYRRLNAQTVPDKYPVPNLADFAISLQGARVFTKIDLRKTFLSNPRRRRRYSQNGNHNSFRPIRVSTNALRFAKRRAILSD</sequence>
<dbReference type="OrthoDB" id="6144264at2759"/>
<reference evidence="1" key="1">
    <citation type="submission" date="2021-01" db="EMBL/GenBank/DDBJ databases">
        <authorList>
            <person name="Li R."/>
            <person name="Bekaert M."/>
        </authorList>
    </citation>
    <scope>NUCLEOTIDE SEQUENCE</scope>
    <source>
        <strain evidence="1">Farmed</strain>
    </source>
</reference>
<dbReference type="Proteomes" id="UP000597762">
    <property type="component" value="Unassembled WGS sequence"/>
</dbReference>
<dbReference type="PANTHER" id="PTHR24559">
    <property type="entry name" value="TRANSPOSON TY3-I GAG-POL POLYPROTEIN"/>
    <property type="match status" value="1"/>
</dbReference>
<dbReference type="InterPro" id="IPR043128">
    <property type="entry name" value="Rev_trsase/Diguanyl_cyclase"/>
</dbReference>
<evidence type="ECO:0000313" key="2">
    <source>
        <dbReference type="Proteomes" id="UP000597762"/>
    </source>
</evidence>
<dbReference type="Gene3D" id="3.30.70.270">
    <property type="match status" value="1"/>
</dbReference>
<dbReference type="InterPro" id="IPR053134">
    <property type="entry name" value="RNA-dir_DNA_polymerase"/>
</dbReference>
<organism evidence="1 2">
    <name type="scientific">Acanthosepion pharaonis</name>
    <name type="common">Pharaoh cuttlefish</name>
    <name type="synonym">Sepia pharaonis</name>
    <dbReference type="NCBI Taxonomy" id="158019"/>
    <lineage>
        <taxon>Eukaryota</taxon>
        <taxon>Metazoa</taxon>
        <taxon>Spiralia</taxon>
        <taxon>Lophotrochozoa</taxon>
        <taxon>Mollusca</taxon>
        <taxon>Cephalopoda</taxon>
        <taxon>Coleoidea</taxon>
        <taxon>Decapodiformes</taxon>
        <taxon>Sepiida</taxon>
        <taxon>Sepiina</taxon>
        <taxon>Sepiidae</taxon>
        <taxon>Acanthosepion</taxon>
    </lineage>
</organism>
<dbReference type="EMBL" id="CAHIKZ030003140">
    <property type="protein sequence ID" value="CAE1296734.1"/>
    <property type="molecule type" value="Genomic_DNA"/>
</dbReference>
<dbReference type="PANTHER" id="PTHR24559:SF444">
    <property type="entry name" value="REVERSE TRANSCRIPTASE DOMAIN-CONTAINING PROTEIN"/>
    <property type="match status" value="1"/>
</dbReference>
<comment type="caution">
    <text evidence="1">The sequence shown here is derived from an EMBL/GenBank/DDBJ whole genome shotgun (WGS) entry which is preliminary data.</text>
</comment>